<evidence type="ECO:0000256" key="7">
    <source>
        <dbReference type="ARBA" id="ARBA00023180"/>
    </source>
</evidence>
<comment type="subcellular location">
    <subcellularLocation>
        <location evidence="1">Secreted</location>
    </subcellularLocation>
</comment>
<dbReference type="AlphaFoldDB" id="A0A9P5YHH3"/>
<dbReference type="GO" id="GO:0071555">
    <property type="term" value="P:cell wall organization"/>
    <property type="evidence" value="ECO:0007669"/>
    <property type="project" value="UniProtKB-KW"/>
</dbReference>
<evidence type="ECO:0000256" key="11">
    <source>
        <dbReference type="ARBA" id="ARBA00023326"/>
    </source>
</evidence>
<dbReference type="SUPFAM" id="SSF51126">
    <property type="entry name" value="Pectin lyase-like"/>
    <property type="match status" value="1"/>
</dbReference>
<dbReference type="Gene3D" id="2.160.20.10">
    <property type="entry name" value="Single-stranded right-handed beta-helix, Pectin lyase-like"/>
    <property type="match status" value="1"/>
</dbReference>
<dbReference type="PROSITE" id="PS00502">
    <property type="entry name" value="POLYGALACTURONASE"/>
    <property type="match status" value="1"/>
</dbReference>
<evidence type="ECO:0000256" key="14">
    <source>
        <dbReference type="RuleBase" id="RU361169"/>
    </source>
</evidence>
<evidence type="ECO:0000256" key="8">
    <source>
        <dbReference type="ARBA" id="ARBA00023277"/>
    </source>
</evidence>
<keyword evidence="10" id="KW-0961">Cell wall biogenesis/degradation</keyword>
<keyword evidence="7" id="KW-0325">Glycoprotein</keyword>
<evidence type="ECO:0000256" key="4">
    <source>
        <dbReference type="ARBA" id="ARBA00022729"/>
    </source>
</evidence>
<evidence type="ECO:0000313" key="16">
    <source>
        <dbReference type="EMBL" id="KAF9468719.1"/>
    </source>
</evidence>
<comment type="function">
    <text evidence="12">Pectinolytic enzyme involved in the degradation of xylogalacturonan (xga), a galacturonan backbone heavily substituted with xylose, and which is one important component of the hairy regions of pectin. Activity requires a galacturonic acid backbone substituted with xylose.</text>
</comment>
<keyword evidence="5" id="KW-0677">Repeat</keyword>
<dbReference type="Proteomes" id="UP000807353">
    <property type="component" value="Unassembled WGS sequence"/>
</dbReference>
<sequence length="420" mass="43997">MLFLRRAATATLFLYGLAPSVYASVVAKRATCTPASAGNSGVDDVPAIEAAFKSCGNGGIIVIPAGKTYAIRSTVDFTGCVNCEFQVEGTLKMSEDLNFWNGQRATFLISGITGLKMTSVTGGGLIDGNGVPYWIKFAADSSYARPTLVYITGSKSVTISNLRFKNPANVFHSVTGGSTNIVYSNLRLDATATDTATPKNTDGFDIGSSTYVTVRDTTIKNQANFFYLTLIRFDAHTLLQDDCVVLKPGSNYAYATNITCSGSHGLSVGSLGKGQGSQDTVTNGWFGPATMIDSAKAVGIKLYEGGSTHGVATVSNVTWSDIKVQNCDYAAQIQSCYGAADTSNCIASTHSITGVKFINFSGTTSSKYNPTVANLNCPKSGTCDLTMTNFNVNAYSGTRKILCSNVDSALGVTCNGAASG</sequence>
<dbReference type="InterPro" id="IPR000743">
    <property type="entry name" value="Glyco_hydro_28"/>
</dbReference>
<dbReference type="PANTHER" id="PTHR31736">
    <property type="match status" value="1"/>
</dbReference>
<protein>
    <submittedName>
        <fullName evidence="16">Glycoside hydrolase family 28 protein</fullName>
    </submittedName>
</protein>
<dbReference type="GO" id="GO:0000272">
    <property type="term" value="P:polysaccharide catabolic process"/>
    <property type="evidence" value="ECO:0007669"/>
    <property type="project" value="UniProtKB-KW"/>
</dbReference>
<keyword evidence="4 15" id="KW-0732">Signal</keyword>
<keyword evidence="17" id="KW-1185">Reference proteome</keyword>
<keyword evidence="3" id="KW-0964">Secreted</keyword>
<evidence type="ECO:0000256" key="13">
    <source>
        <dbReference type="PROSITE-ProRule" id="PRU10052"/>
    </source>
</evidence>
<accession>A0A9P5YHH3</accession>
<dbReference type="InterPro" id="IPR011050">
    <property type="entry name" value="Pectin_lyase_fold/virulence"/>
</dbReference>
<dbReference type="OrthoDB" id="187139at2759"/>
<evidence type="ECO:0000256" key="15">
    <source>
        <dbReference type="SAM" id="SignalP"/>
    </source>
</evidence>
<evidence type="ECO:0000256" key="9">
    <source>
        <dbReference type="ARBA" id="ARBA00023295"/>
    </source>
</evidence>
<dbReference type="GO" id="GO:0004650">
    <property type="term" value="F:polygalacturonase activity"/>
    <property type="evidence" value="ECO:0007669"/>
    <property type="project" value="InterPro"/>
</dbReference>
<dbReference type="PANTHER" id="PTHR31736:SF9">
    <property type="entry name" value="ENDO-XYLOGALACTURONAN HYDROLASE A-RELATED"/>
    <property type="match status" value="1"/>
</dbReference>
<evidence type="ECO:0000256" key="6">
    <source>
        <dbReference type="ARBA" id="ARBA00022801"/>
    </source>
</evidence>
<gene>
    <name evidence="16" type="ORF">BDZ94DRAFT_1365225</name>
</gene>
<feature type="chain" id="PRO_5040448173" evidence="15">
    <location>
        <begin position="24"/>
        <end position="420"/>
    </location>
</feature>
<evidence type="ECO:0000256" key="12">
    <source>
        <dbReference type="ARBA" id="ARBA00037278"/>
    </source>
</evidence>
<evidence type="ECO:0000256" key="2">
    <source>
        <dbReference type="ARBA" id="ARBA00008834"/>
    </source>
</evidence>
<proteinExistence type="inferred from homology"/>
<feature type="signal peptide" evidence="15">
    <location>
        <begin position="1"/>
        <end position="23"/>
    </location>
</feature>
<reference evidence="16" key="1">
    <citation type="submission" date="2020-11" db="EMBL/GenBank/DDBJ databases">
        <authorList>
            <consortium name="DOE Joint Genome Institute"/>
            <person name="Ahrendt S."/>
            <person name="Riley R."/>
            <person name="Andreopoulos W."/>
            <person name="Labutti K."/>
            <person name="Pangilinan J."/>
            <person name="Ruiz-Duenas F.J."/>
            <person name="Barrasa J.M."/>
            <person name="Sanchez-Garcia M."/>
            <person name="Camarero S."/>
            <person name="Miyauchi S."/>
            <person name="Serrano A."/>
            <person name="Linde D."/>
            <person name="Babiker R."/>
            <person name="Drula E."/>
            <person name="Ayuso-Fernandez I."/>
            <person name="Pacheco R."/>
            <person name="Padilla G."/>
            <person name="Ferreira P."/>
            <person name="Barriuso J."/>
            <person name="Kellner H."/>
            <person name="Castanera R."/>
            <person name="Alfaro M."/>
            <person name="Ramirez L."/>
            <person name="Pisabarro A.G."/>
            <person name="Kuo A."/>
            <person name="Tritt A."/>
            <person name="Lipzen A."/>
            <person name="He G."/>
            <person name="Yan M."/>
            <person name="Ng V."/>
            <person name="Cullen D."/>
            <person name="Martin F."/>
            <person name="Rosso M.-N."/>
            <person name="Henrissat B."/>
            <person name="Hibbett D."/>
            <person name="Martinez A.T."/>
            <person name="Grigoriev I.V."/>
        </authorList>
    </citation>
    <scope>NUCLEOTIDE SEQUENCE</scope>
    <source>
        <strain evidence="16">CBS 247.69</strain>
    </source>
</reference>
<feature type="active site" evidence="13">
    <location>
        <position position="264"/>
    </location>
</feature>
<dbReference type="EMBL" id="MU150232">
    <property type="protein sequence ID" value="KAF9468719.1"/>
    <property type="molecule type" value="Genomic_DNA"/>
</dbReference>
<comment type="similarity">
    <text evidence="2 14">Belongs to the glycosyl hydrolase 28 family.</text>
</comment>
<keyword evidence="6 14" id="KW-0378">Hydrolase</keyword>
<organism evidence="16 17">
    <name type="scientific">Collybia nuda</name>
    <dbReference type="NCBI Taxonomy" id="64659"/>
    <lineage>
        <taxon>Eukaryota</taxon>
        <taxon>Fungi</taxon>
        <taxon>Dikarya</taxon>
        <taxon>Basidiomycota</taxon>
        <taxon>Agaricomycotina</taxon>
        <taxon>Agaricomycetes</taxon>
        <taxon>Agaricomycetidae</taxon>
        <taxon>Agaricales</taxon>
        <taxon>Tricholomatineae</taxon>
        <taxon>Clitocybaceae</taxon>
        <taxon>Collybia</taxon>
    </lineage>
</organism>
<comment type="caution">
    <text evidence="16">The sequence shown here is derived from an EMBL/GenBank/DDBJ whole genome shotgun (WGS) entry which is preliminary data.</text>
</comment>
<keyword evidence="9 14" id="KW-0326">Glycosidase</keyword>
<keyword evidence="8" id="KW-0119">Carbohydrate metabolism</keyword>
<evidence type="ECO:0000256" key="5">
    <source>
        <dbReference type="ARBA" id="ARBA00022737"/>
    </source>
</evidence>
<dbReference type="InterPro" id="IPR012334">
    <property type="entry name" value="Pectin_lyas_fold"/>
</dbReference>
<dbReference type="Pfam" id="PF00295">
    <property type="entry name" value="Glyco_hydro_28"/>
    <property type="match status" value="2"/>
</dbReference>
<keyword evidence="11" id="KW-0624">Polysaccharide degradation</keyword>
<evidence type="ECO:0000256" key="1">
    <source>
        <dbReference type="ARBA" id="ARBA00004613"/>
    </source>
</evidence>
<name>A0A9P5YHH3_9AGAR</name>
<evidence type="ECO:0000256" key="3">
    <source>
        <dbReference type="ARBA" id="ARBA00022525"/>
    </source>
</evidence>
<evidence type="ECO:0000256" key="10">
    <source>
        <dbReference type="ARBA" id="ARBA00023316"/>
    </source>
</evidence>
<evidence type="ECO:0000313" key="17">
    <source>
        <dbReference type="Proteomes" id="UP000807353"/>
    </source>
</evidence>
<dbReference type="GO" id="GO:0005576">
    <property type="term" value="C:extracellular region"/>
    <property type="evidence" value="ECO:0007669"/>
    <property type="project" value="UniProtKB-SubCell"/>
</dbReference>